<dbReference type="Proteomes" id="UP000694416">
    <property type="component" value="Unplaced"/>
</dbReference>
<dbReference type="GO" id="GO:0005739">
    <property type="term" value="C:mitochondrion"/>
    <property type="evidence" value="ECO:0007669"/>
    <property type="project" value="TreeGrafter"/>
</dbReference>
<dbReference type="PANTHER" id="PTHR32035">
    <property type="entry name" value="AURORA KINASE A-INTERACTING PROTEIN"/>
    <property type="match status" value="1"/>
</dbReference>
<dbReference type="AlphaFoldDB" id="A0A8C9HLZ4"/>
<organism evidence="1 2">
    <name type="scientific">Piliocolobus tephrosceles</name>
    <name type="common">Ugandan red Colobus</name>
    <dbReference type="NCBI Taxonomy" id="591936"/>
    <lineage>
        <taxon>Eukaryota</taxon>
        <taxon>Metazoa</taxon>
        <taxon>Chordata</taxon>
        <taxon>Craniata</taxon>
        <taxon>Vertebrata</taxon>
        <taxon>Euteleostomi</taxon>
        <taxon>Mammalia</taxon>
        <taxon>Eutheria</taxon>
        <taxon>Euarchontoglires</taxon>
        <taxon>Primates</taxon>
        <taxon>Haplorrhini</taxon>
        <taxon>Catarrhini</taxon>
        <taxon>Cercopithecidae</taxon>
        <taxon>Colobinae</taxon>
        <taxon>Piliocolobus</taxon>
    </lineage>
</organism>
<accession>A0A8C9HLZ4</accession>
<evidence type="ECO:0000313" key="1">
    <source>
        <dbReference type="Ensembl" id="ENSPTEP00000023520.1"/>
    </source>
</evidence>
<evidence type="ECO:0008006" key="3">
    <source>
        <dbReference type="Google" id="ProtNLM"/>
    </source>
</evidence>
<dbReference type="PANTHER" id="PTHR32035:SF3">
    <property type="entry name" value="SMALL RIBOSOMAL SUBUNIT PROTEIN MS38"/>
    <property type="match status" value="1"/>
</dbReference>
<reference evidence="1" key="1">
    <citation type="submission" date="2025-08" db="UniProtKB">
        <authorList>
            <consortium name="Ensembl"/>
        </authorList>
    </citation>
    <scope>IDENTIFICATION</scope>
</reference>
<evidence type="ECO:0000313" key="2">
    <source>
        <dbReference type="Proteomes" id="UP000694416"/>
    </source>
</evidence>
<name>A0A8C9HLZ4_9PRIM</name>
<proteinExistence type="predicted"/>
<keyword evidence="2" id="KW-1185">Reference proteome</keyword>
<protein>
    <recommendedName>
        <fullName evidence="3">Mitochondrial mRNA-processing protein COX24 C-terminal domain-containing protein</fullName>
    </recommendedName>
</protein>
<sequence length="204" mass="22854">NPELCWNASLRRGRHPQTTLLVRLTSQLFRAVSWAGCSRPWPVSGVPGSLACRLHESTQPTGPGRAASLPGKGTQLELEEVLVPRKMSISLLQSWLTARGLLPRLDARTPGAAAPAQFYECLPSQTVEGAKQEEKAWDTPQMQHKNVLKTRQRKMNRHKHRKRGRPLKRKPIKLKRDARRICEKAALKETPGVFGTCNPSYLKG</sequence>
<dbReference type="Ensembl" id="ENSPTET00000033616.1">
    <property type="protein sequence ID" value="ENSPTEP00000023520.1"/>
    <property type="gene ID" value="ENSPTEG00000024214.1"/>
</dbReference>
<reference evidence="1" key="2">
    <citation type="submission" date="2025-09" db="UniProtKB">
        <authorList>
            <consortium name="Ensembl"/>
        </authorList>
    </citation>
    <scope>IDENTIFICATION</scope>
</reference>